<evidence type="ECO:0000313" key="12">
    <source>
        <dbReference type="EMBL" id="MBM7614154.1"/>
    </source>
</evidence>
<feature type="transmembrane region" description="Helical" evidence="10">
    <location>
        <begin position="85"/>
        <end position="108"/>
    </location>
</feature>
<dbReference type="Proteomes" id="UP001314796">
    <property type="component" value="Unassembled WGS sequence"/>
</dbReference>
<dbReference type="CDD" id="cd20070">
    <property type="entry name" value="5TM_YidC_Alb3"/>
    <property type="match status" value="1"/>
</dbReference>
<dbReference type="PRINTS" id="PR01900">
    <property type="entry name" value="YIDCPROTEIN"/>
</dbReference>
<keyword evidence="6 10" id="KW-1133">Transmembrane helix</keyword>
<comment type="caution">
    <text evidence="12">The sequence shown here is derived from an EMBL/GenBank/DDBJ whole genome shotgun (WGS) entry which is preliminary data.</text>
</comment>
<dbReference type="EMBL" id="JAFBEE010000003">
    <property type="protein sequence ID" value="MBM7614154.1"/>
    <property type="molecule type" value="Genomic_DNA"/>
</dbReference>
<keyword evidence="3" id="KW-1003">Cell membrane</keyword>
<evidence type="ECO:0000313" key="13">
    <source>
        <dbReference type="Proteomes" id="UP001314796"/>
    </source>
</evidence>
<dbReference type="InterPro" id="IPR001708">
    <property type="entry name" value="YidC/ALB3/OXA1/COX18"/>
</dbReference>
<evidence type="ECO:0000256" key="9">
    <source>
        <dbReference type="RuleBase" id="RU003945"/>
    </source>
</evidence>
<evidence type="ECO:0000256" key="2">
    <source>
        <dbReference type="ARBA" id="ARBA00022448"/>
    </source>
</evidence>
<dbReference type="PANTHER" id="PTHR12428:SF65">
    <property type="entry name" value="CYTOCHROME C OXIDASE ASSEMBLY PROTEIN COX18, MITOCHONDRIAL"/>
    <property type="match status" value="1"/>
</dbReference>
<dbReference type="InterPro" id="IPR028055">
    <property type="entry name" value="YidC/Oxa/ALB_C"/>
</dbReference>
<evidence type="ECO:0000256" key="8">
    <source>
        <dbReference type="ARBA" id="ARBA00023186"/>
    </source>
</evidence>
<name>A0ABS2NNJ5_9FIRM</name>
<evidence type="ECO:0000256" key="1">
    <source>
        <dbReference type="ARBA" id="ARBA00004651"/>
    </source>
</evidence>
<evidence type="ECO:0000256" key="10">
    <source>
        <dbReference type="SAM" id="Phobius"/>
    </source>
</evidence>
<evidence type="ECO:0000259" key="11">
    <source>
        <dbReference type="Pfam" id="PF02096"/>
    </source>
</evidence>
<proteinExistence type="inferred from homology"/>
<feature type="transmembrane region" description="Helical" evidence="10">
    <location>
        <begin position="172"/>
        <end position="195"/>
    </location>
</feature>
<sequence length="219" mass="24785">MNILAQPLGLLLRLIHGITGNYGLSIITFTVLVKLSMLPLTLKQTKSMNDLQAMQPKLKDIQEKYKNDQEKLNAKTMELYKERNVSPFGGCLPLLIQFPIIIGLFTVLRSPEVYVFASEEIYHSISTNFLWLKNLVDPDPVVLPLLAGLTTYLTSITTSSNSNGQSQKILNYVMPIMIFWWGRSFSAGLTLYWVASNSFQVVQQLILSRTNLKIQTEIN</sequence>
<keyword evidence="8" id="KW-0143">Chaperone</keyword>
<dbReference type="RefSeq" id="WP_204400438.1">
    <property type="nucleotide sequence ID" value="NZ_JAFBEE010000003.1"/>
</dbReference>
<comment type="subcellular location">
    <subcellularLocation>
        <location evidence="1">Cell membrane</location>
        <topology evidence="1">Multi-pass membrane protein</topology>
    </subcellularLocation>
    <subcellularLocation>
        <location evidence="9">Membrane</location>
        <topology evidence="9">Multi-pass membrane protein</topology>
    </subcellularLocation>
</comment>
<dbReference type="Pfam" id="PF02096">
    <property type="entry name" value="60KD_IMP"/>
    <property type="match status" value="1"/>
</dbReference>
<protein>
    <submittedName>
        <fullName evidence="12">YidC/Oxa1 family membrane protein insertase</fullName>
    </submittedName>
</protein>
<keyword evidence="7 10" id="KW-0472">Membrane</keyword>
<dbReference type="PANTHER" id="PTHR12428">
    <property type="entry name" value="OXA1"/>
    <property type="match status" value="1"/>
</dbReference>
<evidence type="ECO:0000256" key="5">
    <source>
        <dbReference type="ARBA" id="ARBA00022927"/>
    </source>
</evidence>
<feature type="transmembrane region" description="Helical" evidence="10">
    <location>
        <begin position="20"/>
        <end position="42"/>
    </location>
</feature>
<reference evidence="12 13" key="1">
    <citation type="submission" date="2021-01" db="EMBL/GenBank/DDBJ databases">
        <title>Genomic Encyclopedia of Type Strains, Phase IV (KMG-IV): sequencing the most valuable type-strain genomes for metagenomic binning, comparative biology and taxonomic classification.</title>
        <authorList>
            <person name="Goeker M."/>
        </authorList>
    </citation>
    <scope>NUCLEOTIDE SEQUENCE [LARGE SCALE GENOMIC DNA]</scope>
    <source>
        <strain evidence="12 13">DSM 25890</strain>
    </source>
</reference>
<keyword evidence="2" id="KW-0813">Transport</keyword>
<evidence type="ECO:0000256" key="6">
    <source>
        <dbReference type="ARBA" id="ARBA00022989"/>
    </source>
</evidence>
<keyword evidence="5" id="KW-0653">Protein transport</keyword>
<feature type="transmembrane region" description="Helical" evidence="10">
    <location>
        <begin position="141"/>
        <end position="160"/>
    </location>
</feature>
<organism evidence="12 13">
    <name type="scientific">Alkaliphilus hydrothermalis</name>
    <dbReference type="NCBI Taxonomy" id="1482730"/>
    <lineage>
        <taxon>Bacteria</taxon>
        <taxon>Bacillati</taxon>
        <taxon>Bacillota</taxon>
        <taxon>Clostridia</taxon>
        <taxon>Peptostreptococcales</taxon>
        <taxon>Natronincolaceae</taxon>
        <taxon>Alkaliphilus</taxon>
    </lineage>
</organism>
<gene>
    <name evidence="12" type="ORF">JOC73_000665</name>
</gene>
<keyword evidence="4 9" id="KW-0812">Transmembrane</keyword>
<feature type="domain" description="Membrane insertase YidC/Oxa/ALB C-terminal" evidence="11">
    <location>
        <begin position="22"/>
        <end position="208"/>
    </location>
</feature>
<accession>A0ABS2NNJ5</accession>
<dbReference type="NCBIfam" id="TIGR03592">
    <property type="entry name" value="yidC_oxa1_cterm"/>
    <property type="match status" value="1"/>
</dbReference>
<evidence type="ECO:0000256" key="3">
    <source>
        <dbReference type="ARBA" id="ARBA00022475"/>
    </source>
</evidence>
<comment type="similarity">
    <text evidence="9">Belongs to the OXA1/ALB3/YidC family.</text>
</comment>
<evidence type="ECO:0000256" key="4">
    <source>
        <dbReference type="ARBA" id="ARBA00022692"/>
    </source>
</evidence>
<keyword evidence="13" id="KW-1185">Reference proteome</keyword>
<evidence type="ECO:0000256" key="7">
    <source>
        <dbReference type="ARBA" id="ARBA00023136"/>
    </source>
</evidence>
<dbReference type="InterPro" id="IPR047196">
    <property type="entry name" value="YidC_ALB_C"/>
</dbReference>